<evidence type="ECO:0000256" key="1">
    <source>
        <dbReference type="SAM" id="MobiDB-lite"/>
    </source>
</evidence>
<evidence type="ECO:0000313" key="3">
    <source>
        <dbReference type="Proteomes" id="UP000518752"/>
    </source>
</evidence>
<accession>A0A8H5H4Y0</accession>
<organism evidence="2 3">
    <name type="scientific">Collybiopsis confluens</name>
    <dbReference type="NCBI Taxonomy" id="2823264"/>
    <lineage>
        <taxon>Eukaryota</taxon>
        <taxon>Fungi</taxon>
        <taxon>Dikarya</taxon>
        <taxon>Basidiomycota</taxon>
        <taxon>Agaricomycotina</taxon>
        <taxon>Agaricomycetes</taxon>
        <taxon>Agaricomycetidae</taxon>
        <taxon>Agaricales</taxon>
        <taxon>Marasmiineae</taxon>
        <taxon>Omphalotaceae</taxon>
        <taxon>Collybiopsis</taxon>
    </lineage>
</organism>
<feature type="region of interest" description="Disordered" evidence="1">
    <location>
        <begin position="1"/>
        <end position="22"/>
    </location>
</feature>
<feature type="region of interest" description="Disordered" evidence="1">
    <location>
        <begin position="40"/>
        <end position="115"/>
    </location>
</feature>
<feature type="compositionally biased region" description="Polar residues" evidence="1">
    <location>
        <begin position="88"/>
        <end position="100"/>
    </location>
</feature>
<feature type="compositionally biased region" description="Basic residues" evidence="1">
    <location>
        <begin position="51"/>
        <end position="61"/>
    </location>
</feature>
<feature type="compositionally biased region" description="Low complexity" evidence="1">
    <location>
        <begin position="1"/>
        <end position="21"/>
    </location>
</feature>
<name>A0A8H5H4Y0_9AGAR</name>
<keyword evidence="3" id="KW-1185">Reference proteome</keyword>
<reference evidence="2 3" key="1">
    <citation type="journal article" date="2020" name="ISME J.">
        <title>Uncovering the hidden diversity of litter-decomposition mechanisms in mushroom-forming fungi.</title>
        <authorList>
            <person name="Floudas D."/>
            <person name="Bentzer J."/>
            <person name="Ahren D."/>
            <person name="Johansson T."/>
            <person name="Persson P."/>
            <person name="Tunlid A."/>
        </authorList>
    </citation>
    <scope>NUCLEOTIDE SEQUENCE [LARGE SCALE GENOMIC DNA]</scope>
    <source>
        <strain evidence="2 3">CBS 406.79</strain>
    </source>
</reference>
<proteinExistence type="predicted"/>
<protein>
    <submittedName>
        <fullName evidence="2">Uncharacterized protein</fullName>
    </submittedName>
</protein>
<gene>
    <name evidence="2" type="ORF">D9757_009483</name>
</gene>
<dbReference type="Proteomes" id="UP000518752">
    <property type="component" value="Unassembled WGS sequence"/>
</dbReference>
<dbReference type="AlphaFoldDB" id="A0A8H5H4Y0"/>
<evidence type="ECO:0000313" key="2">
    <source>
        <dbReference type="EMBL" id="KAF5376798.1"/>
    </source>
</evidence>
<feature type="region of interest" description="Disordered" evidence="1">
    <location>
        <begin position="176"/>
        <end position="212"/>
    </location>
</feature>
<sequence length="212" mass="23215">MNHNGPSYYLPSPRLPSLHPPTSNSIPAFHAYLSQNIPQMKPDSSWDNNHRLRINTKHGHGRSSSSGSSGWDTCPGPERSASRWYPGRSNSPTGGPNTANGHGPGHGDEDSFSFPSLGNNSAPAVSLPNLVSNVQFFVFKYWFSYFVYGEVRVRVDRYLPRLPRLMLPQEEASAFGASSNQLSPPPGGLTLNGNTSNARGSYDIHPQSHQRT</sequence>
<dbReference type="EMBL" id="JAACJN010000088">
    <property type="protein sequence ID" value="KAF5376798.1"/>
    <property type="molecule type" value="Genomic_DNA"/>
</dbReference>
<comment type="caution">
    <text evidence="2">The sequence shown here is derived from an EMBL/GenBank/DDBJ whole genome shotgun (WGS) entry which is preliminary data.</text>
</comment>